<name>A0A4Z1L1U7_9HELO</name>
<dbReference type="EMBL" id="PQXO01000051">
    <property type="protein sequence ID" value="TGO90788.1"/>
    <property type="molecule type" value="Genomic_DNA"/>
</dbReference>
<sequence>MVEFTSLHNFTPITPKDSNINKRSKNFQMASGITWHSELSYHQGNITINYDYEESDVKYNISQYASFTREIIFNICFPEPDNDNTGLRRVEQDLSEIIETLNDEFDLCRSNVIFWLREYDISQISCALEFRHLRGRTVFEYYVRGDCRDTVDMDSDWYAELIGSHCSDGSSNGSNSDGEVYYARDTDSE</sequence>
<comment type="caution">
    <text evidence="2">The sequence shown here is derived from an EMBL/GenBank/DDBJ whole genome shotgun (WGS) entry which is preliminary data.</text>
</comment>
<keyword evidence="3" id="KW-1185">Reference proteome</keyword>
<proteinExistence type="predicted"/>
<feature type="region of interest" description="Disordered" evidence="1">
    <location>
        <begin position="168"/>
        <end position="189"/>
    </location>
</feature>
<dbReference type="AlphaFoldDB" id="A0A4Z1L1U7"/>
<evidence type="ECO:0000313" key="2">
    <source>
        <dbReference type="EMBL" id="TGO90788.1"/>
    </source>
</evidence>
<feature type="compositionally biased region" description="Low complexity" evidence="1">
    <location>
        <begin position="168"/>
        <end position="178"/>
    </location>
</feature>
<evidence type="ECO:0000313" key="3">
    <source>
        <dbReference type="Proteomes" id="UP000297280"/>
    </source>
</evidence>
<evidence type="ECO:0000256" key="1">
    <source>
        <dbReference type="SAM" id="MobiDB-lite"/>
    </source>
</evidence>
<protein>
    <submittedName>
        <fullName evidence="2">Uncharacterized protein</fullName>
    </submittedName>
</protein>
<reference evidence="2 3" key="1">
    <citation type="submission" date="2017-12" db="EMBL/GenBank/DDBJ databases">
        <title>Comparative genomics of Botrytis spp.</title>
        <authorList>
            <person name="Valero-Jimenez C.A."/>
            <person name="Tapia P."/>
            <person name="Veloso J."/>
            <person name="Silva-Moreno E."/>
            <person name="Staats M."/>
            <person name="Valdes J.H."/>
            <person name="Van Kan J.A.L."/>
        </authorList>
    </citation>
    <scope>NUCLEOTIDE SEQUENCE [LARGE SCALE GENOMIC DNA]</scope>
    <source>
        <strain evidence="2 3">MUCL3349</strain>
    </source>
</reference>
<organism evidence="2 3">
    <name type="scientific">Botrytis porri</name>
    <dbReference type="NCBI Taxonomy" id="87229"/>
    <lineage>
        <taxon>Eukaryota</taxon>
        <taxon>Fungi</taxon>
        <taxon>Dikarya</taxon>
        <taxon>Ascomycota</taxon>
        <taxon>Pezizomycotina</taxon>
        <taxon>Leotiomycetes</taxon>
        <taxon>Helotiales</taxon>
        <taxon>Sclerotiniaceae</taxon>
        <taxon>Botrytis</taxon>
    </lineage>
</organism>
<accession>A0A4Z1L1U7</accession>
<gene>
    <name evidence="2" type="ORF">BPOR_0051g00230</name>
</gene>
<dbReference type="Proteomes" id="UP000297280">
    <property type="component" value="Unassembled WGS sequence"/>
</dbReference>